<protein>
    <submittedName>
        <fullName evidence="4">Thiamine pyrophosphate-binding protein</fullName>
    </submittedName>
</protein>
<evidence type="ECO:0000313" key="4">
    <source>
        <dbReference type="EMBL" id="MDC0684659.1"/>
    </source>
</evidence>
<name>A0ABT5CFT2_9BACT</name>
<organism evidence="4 5">
    <name type="scientific">Sorangium atrum</name>
    <dbReference type="NCBI Taxonomy" id="2995308"/>
    <lineage>
        <taxon>Bacteria</taxon>
        <taxon>Pseudomonadati</taxon>
        <taxon>Myxococcota</taxon>
        <taxon>Polyangia</taxon>
        <taxon>Polyangiales</taxon>
        <taxon>Polyangiaceae</taxon>
        <taxon>Sorangium</taxon>
    </lineage>
</organism>
<dbReference type="InterPro" id="IPR029061">
    <property type="entry name" value="THDP-binding"/>
</dbReference>
<dbReference type="Proteomes" id="UP001217485">
    <property type="component" value="Unassembled WGS sequence"/>
</dbReference>
<gene>
    <name evidence="4" type="ORF">POL72_43490</name>
</gene>
<feature type="domain" description="Thiamine pyrophosphate enzyme N-terminal TPP-binding" evidence="3">
    <location>
        <begin position="16"/>
        <end position="108"/>
    </location>
</feature>
<keyword evidence="5" id="KW-1185">Reference proteome</keyword>
<evidence type="ECO:0000259" key="3">
    <source>
        <dbReference type="Pfam" id="PF02776"/>
    </source>
</evidence>
<dbReference type="RefSeq" id="WP_272102787.1">
    <property type="nucleotide sequence ID" value="NZ_JAQNDK010000005.1"/>
</dbReference>
<dbReference type="PANTHER" id="PTHR42818:SF1">
    <property type="entry name" value="SULFOPYRUVATE DECARBOXYLASE"/>
    <property type="match status" value="1"/>
</dbReference>
<evidence type="ECO:0000313" key="5">
    <source>
        <dbReference type="Proteomes" id="UP001217485"/>
    </source>
</evidence>
<dbReference type="Gene3D" id="3.40.50.970">
    <property type="match status" value="1"/>
</dbReference>
<dbReference type="EMBL" id="JAQNDK010000005">
    <property type="protein sequence ID" value="MDC0684659.1"/>
    <property type="molecule type" value="Genomic_DNA"/>
</dbReference>
<dbReference type="InterPro" id="IPR051818">
    <property type="entry name" value="TPP_dependent_decarboxylase"/>
</dbReference>
<dbReference type="InterPro" id="IPR012001">
    <property type="entry name" value="Thiamin_PyroP_enz_TPP-bd_dom"/>
</dbReference>
<sequence>MSHGSHGSGKSYAPEFVAALKEAGFDFFAGVPCSLLKGLVSLLDADPSARYISATREDSAIGMAFGAWLGGRLPMVLMQNSGLGVSVNALASLSTMYEVPALLVISWRGEGGNDAPEHIMMGEIMLPILDLMKIQHRVLRAAEPMGPQVQWAKDVMLSTRQPAALIVPAGVLE</sequence>
<evidence type="ECO:0000256" key="2">
    <source>
        <dbReference type="ARBA" id="ARBA00023239"/>
    </source>
</evidence>
<dbReference type="SUPFAM" id="SSF52518">
    <property type="entry name" value="Thiamin diphosphate-binding fold (THDP-binding)"/>
    <property type="match status" value="1"/>
</dbReference>
<proteinExistence type="predicted"/>
<keyword evidence="2" id="KW-0456">Lyase</keyword>
<dbReference type="Pfam" id="PF02776">
    <property type="entry name" value="TPP_enzyme_N"/>
    <property type="match status" value="1"/>
</dbReference>
<reference evidence="4 5" key="1">
    <citation type="submission" date="2023-01" db="EMBL/GenBank/DDBJ databases">
        <title>Minimal conservation of predation-associated metabolite biosynthetic gene clusters underscores biosynthetic potential of Myxococcota including descriptions for ten novel species: Archangium lansinium sp. nov., Myxococcus landrumus sp. nov., Nannocystis bai.</title>
        <authorList>
            <person name="Ahearne A."/>
            <person name="Stevens C."/>
            <person name="Dowd S."/>
        </authorList>
    </citation>
    <scope>NUCLEOTIDE SEQUENCE [LARGE SCALE GENOMIC DNA]</scope>
    <source>
        <strain evidence="4 5">WIWO2</strain>
    </source>
</reference>
<evidence type="ECO:0000256" key="1">
    <source>
        <dbReference type="ARBA" id="ARBA00022793"/>
    </source>
</evidence>
<dbReference type="PANTHER" id="PTHR42818">
    <property type="entry name" value="SULFOPYRUVATE DECARBOXYLASE SUBUNIT ALPHA"/>
    <property type="match status" value="1"/>
</dbReference>
<comment type="caution">
    <text evidence="4">The sequence shown here is derived from an EMBL/GenBank/DDBJ whole genome shotgun (WGS) entry which is preliminary data.</text>
</comment>
<keyword evidence="1" id="KW-0210">Decarboxylase</keyword>
<accession>A0ABT5CFT2</accession>
<dbReference type="CDD" id="cd07035">
    <property type="entry name" value="TPP_PYR_POX_like"/>
    <property type="match status" value="1"/>
</dbReference>